<dbReference type="InterPro" id="IPR011250">
    <property type="entry name" value="OMP/PagP_B-barrel"/>
</dbReference>
<dbReference type="OrthoDB" id="9817707at2"/>
<gene>
    <name evidence="1" type="ORF">EYD45_08210</name>
</gene>
<dbReference type="AlphaFoldDB" id="A0A4Q9FJQ8"/>
<keyword evidence="2" id="KW-1185">Reference proteome</keyword>
<evidence type="ECO:0000313" key="2">
    <source>
        <dbReference type="Proteomes" id="UP000291142"/>
    </source>
</evidence>
<protein>
    <submittedName>
        <fullName evidence="1">Uncharacterized protein</fullName>
    </submittedName>
</protein>
<dbReference type="Proteomes" id="UP000291142">
    <property type="component" value="Unassembled WGS sequence"/>
</dbReference>
<accession>A0A4Q9FJQ8</accession>
<comment type="caution">
    <text evidence="1">The sequence shown here is derived from an EMBL/GenBank/DDBJ whole genome shotgun (WGS) entry which is preliminary data.</text>
</comment>
<evidence type="ECO:0000313" key="1">
    <source>
        <dbReference type="EMBL" id="TBN03987.1"/>
    </source>
</evidence>
<name>A0A4Q9FJQ8_9FLAO</name>
<proteinExistence type="predicted"/>
<organism evidence="1 2">
    <name type="scientific">Hyunsoonleella flava</name>
    <dbReference type="NCBI Taxonomy" id="2527939"/>
    <lineage>
        <taxon>Bacteria</taxon>
        <taxon>Pseudomonadati</taxon>
        <taxon>Bacteroidota</taxon>
        <taxon>Flavobacteriia</taxon>
        <taxon>Flavobacteriales</taxon>
        <taxon>Flavobacteriaceae</taxon>
    </lineage>
</organism>
<sequence length="457" mass="51304">MKTNQLVSGFLMCFIFFSLKGYSQDKKLPYCKNKDAAKELHAAFKTMHAQAKVANWKDNKTCKAKDLISKVDGSMKSVSMTEAIYTINKLYYSFQSPTTKDTFDKGFFTTMEDKGLYSYKKSKNFSDFVSEYTGKSIGDIQGKRTSSSGMEYKDIDVIRRYYNGLKSFFTTLDFNVKYDESVSDNCRRTVLSTIKVAKFSYPNITWEIKTRANVNCVCNNGLDKTEVKSGSFEYTATTSGVLTHPKVTFSQPKDSKITINSLVCCGEKQKDRPISSEPKTEDINNLMPDQYIGGGVGFGATQDFEEISYCFFAEYLKKITYGSDDYAWYAGIEAGYSGWSFNDSNSNRIKIGPKLQYHTALTPSKQTQFVAGIMGNYNFGTTDNGFSIDDVTGIVACAYGGVNIRICENWSVFGQFPVFIYESTTFKSESGGEFKTDGTSLLINKDNPLKLGVRFNF</sequence>
<reference evidence="1 2" key="1">
    <citation type="submission" date="2019-02" db="EMBL/GenBank/DDBJ databases">
        <title>Hyunsoonleella sp., isolated from marine sediment.</title>
        <authorList>
            <person name="Liu B.-T."/>
        </authorList>
    </citation>
    <scope>NUCLEOTIDE SEQUENCE [LARGE SCALE GENOMIC DNA]</scope>
    <source>
        <strain evidence="1 2">T58</strain>
    </source>
</reference>
<dbReference type="RefSeq" id="WP_130964057.1">
    <property type="nucleotide sequence ID" value="NZ_SIRT01000005.1"/>
</dbReference>
<dbReference type="SUPFAM" id="SSF56925">
    <property type="entry name" value="OMPA-like"/>
    <property type="match status" value="1"/>
</dbReference>
<dbReference type="EMBL" id="SIRT01000005">
    <property type="protein sequence ID" value="TBN03987.1"/>
    <property type="molecule type" value="Genomic_DNA"/>
</dbReference>